<dbReference type="PANTHER" id="PTHR34265:SF1">
    <property type="entry name" value="TYPE III PANTOTHENATE KINASE"/>
    <property type="match status" value="1"/>
</dbReference>
<dbReference type="PANTHER" id="PTHR34265">
    <property type="entry name" value="TYPE III PANTOTHENATE KINASE"/>
    <property type="match status" value="1"/>
</dbReference>
<comment type="caution">
    <text evidence="13">The sequence shown here is derived from an EMBL/GenBank/DDBJ whole genome shotgun (WGS) entry which is preliminary data.</text>
</comment>
<comment type="cofactor">
    <cofactor evidence="1">
        <name>K(+)</name>
        <dbReference type="ChEBI" id="CHEBI:29103"/>
    </cofactor>
</comment>
<evidence type="ECO:0000256" key="2">
    <source>
        <dbReference type="ARBA" id="ARBA00004496"/>
    </source>
</evidence>
<evidence type="ECO:0000256" key="1">
    <source>
        <dbReference type="ARBA" id="ARBA00001958"/>
    </source>
</evidence>
<evidence type="ECO:0000256" key="4">
    <source>
        <dbReference type="ARBA" id="ARBA00022490"/>
    </source>
</evidence>
<evidence type="ECO:0000256" key="12">
    <source>
        <dbReference type="ARBA" id="ARBA00040883"/>
    </source>
</evidence>
<evidence type="ECO:0000256" key="7">
    <source>
        <dbReference type="ARBA" id="ARBA00022777"/>
    </source>
</evidence>
<keyword evidence="8" id="KW-0067">ATP-binding</keyword>
<dbReference type="InterPro" id="IPR004619">
    <property type="entry name" value="Type_III_PanK"/>
</dbReference>
<evidence type="ECO:0000256" key="10">
    <source>
        <dbReference type="ARBA" id="ARBA00022993"/>
    </source>
</evidence>
<keyword evidence="10" id="KW-0173">Coenzyme A biosynthesis</keyword>
<evidence type="ECO:0000256" key="11">
    <source>
        <dbReference type="ARBA" id="ARBA00038036"/>
    </source>
</evidence>
<comment type="subcellular location">
    <subcellularLocation>
        <location evidence="2">Cytoplasm</location>
    </subcellularLocation>
</comment>
<reference evidence="13" key="1">
    <citation type="journal article" date="2014" name="Front. Microbiol.">
        <title>High frequency of phylogenetically diverse reductive dehalogenase-homologous genes in deep subseafloor sedimentary metagenomes.</title>
        <authorList>
            <person name="Kawai M."/>
            <person name="Futagami T."/>
            <person name="Toyoda A."/>
            <person name="Takaki Y."/>
            <person name="Nishi S."/>
            <person name="Hori S."/>
            <person name="Arai W."/>
            <person name="Tsubouchi T."/>
            <person name="Morono Y."/>
            <person name="Uchiyama I."/>
            <person name="Ito T."/>
            <person name="Fujiyama A."/>
            <person name="Inagaki F."/>
            <person name="Takami H."/>
        </authorList>
    </citation>
    <scope>NUCLEOTIDE SEQUENCE</scope>
    <source>
        <strain evidence="13">Expedition CK06-06</strain>
    </source>
</reference>
<dbReference type="SUPFAM" id="SSF53067">
    <property type="entry name" value="Actin-like ATPase domain"/>
    <property type="match status" value="1"/>
</dbReference>
<keyword evidence="6" id="KW-0547">Nucleotide-binding</keyword>
<dbReference type="InterPro" id="IPR043129">
    <property type="entry name" value="ATPase_NBD"/>
</dbReference>
<dbReference type="GO" id="GO:0005737">
    <property type="term" value="C:cytoplasm"/>
    <property type="evidence" value="ECO:0007669"/>
    <property type="project" value="UniProtKB-SubCell"/>
</dbReference>
<proteinExistence type="inferred from homology"/>
<evidence type="ECO:0000256" key="6">
    <source>
        <dbReference type="ARBA" id="ARBA00022741"/>
    </source>
</evidence>
<dbReference type="AlphaFoldDB" id="X1QMN4"/>
<dbReference type="EMBL" id="BARV01030728">
    <property type="protein sequence ID" value="GAI44504.1"/>
    <property type="molecule type" value="Genomic_DNA"/>
</dbReference>
<comment type="subunit">
    <text evidence="3">Homodimer.</text>
</comment>
<evidence type="ECO:0000313" key="13">
    <source>
        <dbReference type="EMBL" id="GAI44504.1"/>
    </source>
</evidence>
<protein>
    <recommendedName>
        <fullName evidence="12">Type III pantothenate kinase</fullName>
    </recommendedName>
</protein>
<gene>
    <name evidence="13" type="ORF">S06H3_48758</name>
</gene>
<keyword evidence="4" id="KW-0963">Cytoplasm</keyword>
<evidence type="ECO:0000256" key="9">
    <source>
        <dbReference type="ARBA" id="ARBA00022958"/>
    </source>
</evidence>
<evidence type="ECO:0000256" key="5">
    <source>
        <dbReference type="ARBA" id="ARBA00022679"/>
    </source>
</evidence>
<dbReference type="GO" id="GO:0004594">
    <property type="term" value="F:pantothenate kinase activity"/>
    <property type="evidence" value="ECO:0007669"/>
    <property type="project" value="InterPro"/>
</dbReference>
<keyword evidence="7" id="KW-0418">Kinase</keyword>
<keyword evidence="5" id="KW-0808">Transferase</keyword>
<accession>X1QMN4</accession>
<evidence type="ECO:0000256" key="3">
    <source>
        <dbReference type="ARBA" id="ARBA00011738"/>
    </source>
</evidence>
<organism evidence="13">
    <name type="scientific">marine sediment metagenome</name>
    <dbReference type="NCBI Taxonomy" id="412755"/>
    <lineage>
        <taxon>unclassified sequences</taxon>
        <taxon>metagenomes</taxon>
        <taxon>ecological metagenomes</taxon>
    </lineage>
</organism>
<sequence length="73" mass="7809">TISAIQSGIIFGYVGLIEGMVARIQQELGEKAKVVATGGWAELIAREAPVIDVVNLNLALIGLRLIYLMNKAD</sequence>
<name>X1QMN4_9ZZZZ</name>
<dbReference type="Gene3D" id="3.30.420.40">
    <property type="match status" value="1"/>
</dbReference>
<dbReference type="GO" id="GO:0015937">
    <property type="term" value="P:coenzyme A biosynthetic process"/>
    <property type="evidence" value="ECO:0007669"/>
    <property type="project" value="UniProtKB-KW"/>
</dbReference>
<feature type="non-terminal residue" evidence="13">
    <location>
        <position position="1"/>
    </location>
</feature>
<keyword evidence="9" id="KW-0630">Potassium</keyword>
<evidence type="ECO:0000256" key="8">
    <source>
        <dbReference type="ARBA" id="ARBA00022840"/>
    </source>
</evidence>
<comment type="similarity">
    <text evidence="11">Belongs to the type III pantothenate kinase family.</text>
</comment>
<dbReference type="GO" id="GO:0005524">
    <property type="term" value="F:ATP binding"/>
    <property type="evidence" value="ECO:0007669"/>
    <property type="project" value="UniProtKB-KW"/>
</dbReference>